<evidence type="ECO:0000313" key="3">
    <source>
        <dbReference type="Proteomes" id="UP000000763"/>
    </source>
</evidence>
<reference evidence="3" key="2">
    <citation type="journal article" date="2008" name="Nucleic Acids Res.">
        <title>The rice annotation project database (RAP-DB): 2008 update.</title>
        <authorList>
            <consortium name="The rice annotation project (RAP)"/>
        </authorList>
    </citation>
    <scope>GENOME REANNOTATION</scope>
    <source>
        <strain evidence="3">cv. Nipponbare</strain>
    </source>
</reference>
<dbReference type="EMBL" id="AP005157">
    <property type="protein sequence ID" value="BAC98641.1"/>
    <property type="molecule type" value="Genomic_DNA"/>
</dbReference>
<name>Q6Z590_ORYSJ</name>
<protein>
    <submittedName>
        <fullName evidence="2">Uncharacterized protein</fullName>
    </submittedName>
</protein>
<feature type="region of interest" description="Disordered" evidence="1">
    <location>
        <begin position="46"/>
        <end position="94"/>
    </location>
</feature>
<gene>
    <name evidence="2" type="primary">OSJNBa0005L24.12</name>
</gene>
<reference evidence="3" key="1">
    <citation type="journal article" date="2005" name="Nature">
        <title>The map-based sequence of the rice genome.</title>
        <authorList>
            <consortium name="International rice genome sequencing project (IRGSP)"/>
            <person name="Matsumoto T."/>
            <person name="Wu J."/>
            <person name="Kanamori H."/>
            <person name="Katayose Y."/>
            <person name="Fujisawa M."/>
            <person name="Namiki N."/>
            <person name="Mizuno H."/>
            <person name="Yamamoto K."/>
            <person name="Antonio B.A."/>
            <person name="Baba T."/>
            <person name="Sakata K."/>
            <person name="Nagamura Y."/>
            <person name="Aoki H."/>
            <person name="Arikawa K."/>
            <person name="Arita K."/>
            <person name="Bito T."/>
            <person name="Chiden Y."/>
            <person name="Fujitsuka N."/>
            <person name="Fukunaka R."/>
            <person name="Hamada M."/>
            <person name="Harada C."/>
            <person name="Hayashi A."/>
            <person name="Hijishita S."/>
            <person name="Honda M."/>
            <person name="Hosokawa S."/>
            <person name="Ichikawa Y."/>
            <person name="Idonuma A."/>
            <person name="Iijima M."/>
            <person name="Ikeda M."/>
            <person name="Ikeno M."/>
            <person name="Ito K."/>
            <person name="Ito S."/>
            <person name="Ito T."/>
            <person name="Ito Y."/>
            <person name="Ito Y."/>
            <person name="Iwabuchi A."/>
            <person name="Kamiya K."/>
            <person name="Karasawa W."/>
            <person name="Kurita K."/>
            <person name="Katagiri S."/>
            <person name="Kikuta A."/>
            <person name="Kobayashi H."/>
            <person name="Kobayashi N."/>
            <person name="Machita K."/>
            <person name="Maehara T."/>
            <person name="Masukawa M."/>
            <person name="Mizubayashi T."/>
            <person name="Mukai Y."/>
            <person name="Nagasaki H."/>
            <person name="Nagata Y."/>
            <person name="Naito S."/>
            <person name="Nakashima M."/>
            <person name="Nakama Y."/>
            <person name="Nakamichi Y."/>
            <person name="Nakamura M."/>
            <person name="Meguro A."/>
            <person name="Negishi M."/>
            <person name="Ohta I."/>
            <person name="Ohta T."/>
            <person name="Okamoto M."/>
            <person name="Ono N."/>
            <person name="Saji S."/>
            <person name="Sakaguchi M."/>
            <person name="Sakai K."/>
            <person name="Shibata M."/>
            <person name="Shimokawa T."/>
            <person name="Song J."/>
            <person name="Takazaki Y."/>
            <person name="Terasawa K."/>
            <person name="Tsugane M."/>
            <person name="Tsuji K."/>
            <person name="Ueda S."/>
            <person name="Waki K."/>
            <person name="Yamagata H."/>
            <person name="Yamamoto M."/>
            <person name="Yamamoto S."/>
            <person name="Yamane H."/>
            <person name="Yoshiki S."/>
            <person name="Yoshihara R."/>
            <person name="Yukawa K."/>
            <person name="Zhong H."/>
            <person name="Yano M."/>
            <person name="Yuan Q."/>
            <person name="Ouyang S."/>
            <person name="Liu J."/>
            <person name="Jones K.M."/>
            <person name="Gansberger K."/>
            <person name="Moffat K."/>
            <person name="Hill J."/>
            <person name="Bera J."/>
            <person name="Fadrosh D."/>
            <person name="Jin S."/>
            <person name="Johri S."/>
            <person name="Kim M."/>
            <person name="Overton L."/>
            <person name="Reardon M."/>
            <person name="Tsitrin T."/>
            <person name="Vuong H."/>
            <person name="Weaver B."/>
            <person name="Ciecko A."/>
            <person name="Tallon L."/>
            <person name="Jackson J."/>
            <person name="Pai G."/>
            <person name="Aken S.V."/>
            <person name="Utterback T."/>
            <person name="Reidmuller S."/>
            <person name="Feldblyum T."/>
            <person name="Hsiao J."/>
            <person name="Zismann V."/>
            <person name="Iobst S."/>
            <person name="de Vazeille A.R."/>
            <person name="Buell C.R."/>
            <person name="Ying K."/>
            <person name="Li Y."/>
            <person name="Lu T."/>
            <person name="Huang Y."/>
            <person name="Zhao Q."/>
            <person name="Feng Q."/>
            <person name="Zhang L."/>
            <person name="Zhu J."/>
            <person name="Weng Q."/>
            <person name="Mu J."/>
            <person name="Lu Y."/>
            <person name="Fan D."/>
            <person name="Liu Y."/>
            <person name="Guan J."/>
            <person name="Zhang Y."/>
            <person name="Yu S."/>
            <person name="Liu X."/>
            <person name="Zhang Y."/>
            <person name="Hong G."/>
            <person name="Han B."/>
            <person name="Choisne N."/>
            <person name="Demange N."/>
            <person name="Orjeda G."/>
            <person name="Samain S."/>
            <person name="Cattolico L."/>
            <person name="Pelletier E."/>
            <person name="Couloux A."/>
            <person name="Segurens B."/>
            <person name="Wincker P."/>
            <person name="D'Hont A."/>
            <person name="Scarpelli C."/>
            <person name="Weissenbach J."/>
            <person name="Salanoubat M."/>
            <person name="Quetier F."/>
            <person name="Yu Y."/>
            <person name="Kim H.R."/>
            <person name="Rambo T."/>
            <person name="Currie J."/>
            <person name="Collura K."/>
            <person name="Luo M."/>
            <person name="Yang T."/>
            <person name="Ammiraju J.S.S."/>
            <person name="Engler F."/>
            <person name="Soderlund C."/>
            <person name="Wing R.A."/>
            <person name="Palmer L.E."/>
            <person name="de la Bastide M."/>
            <person name="Spiegel L."/>
            <person name="Nascimento L."/>
            <person name="Zutavern T."/>
            <person name="O'Shaughnessy A."/>
            <person name="Dike S."/>
            <person name="Dedhia N."/>
            <person name="Preston R."/>
            <person name="Balija V."/>
            <person name="McCombie W.R."/>
            <person name="Chow T."/>
            <person name="Chen H."/>
            <person name="Chung M."/>
            <person name="Chen C."/>
            <person name="Shaw J."/>
            <person name="Wu H."/>
            <person name="Hsiao K."/>
            <person name="Chao Y."/>
            <person name="Chu M."/>
            <person name="Cheng C."/>
            <person name="Hour A."/>
            <person name="Lee P."/>
            <person name="Lin S."/>
            <person name="Lin Y."/>
            <person name="Liou J."/>
            <person name="Liu S."/>
            <person name="Hsing Y."/>
            <person name="Raghuvanshi S."/>
            <person name="Mohanty A."/>
            <person name="Bharti A.K."/>
            <person name="Gaur A."/>
            <person name="Gupta V."/>
            <person name="Kumar D."/>
            <person name="Ravi V."/>
            <person name="Vij S."/>
            <person name="Kapur A."/>
            <person name="Khurana P."/>
            <person name="Khurana P."/>
            <person name="Khurana J.P."/>
            <person name="Tyagi A.K."/>
            <person name="Gaikwad K."/>
            <person name="Singh A."/>
            <person name="Dalal V."/>
            <person name="Srivastava S."/>
            <person name="Dixit A."/>
            <person name="Pal A.K."/>
            <person name="Ghazi I.A."/>
            <person name="Yadav M."/>
            <person name="Pandit A."/>
            <person name="Bhargava A."/>
            <person name="Sureshbabu K."/>
            <person name="Batra K."/>
            <person name="Sharma T.R."/>
            <person name="Mohapatra T."/>
            <person name="Singh N.K."/>
            <person name="Messing J."/>
            <person name="Nelson A.B."/>
            <person name="Fuks G."/>
            <person name="Kavchok S."/>
            <person name="Keizer G."/>
            <person name="Linton E."/>
            <person name="Llaca V."/>
            <person name="Song R."/>
            <person name="Tanyolac B."/>
            <person name="Young S."/>
            <person name="Ho-Il K."/>
            <person name="Hahn J.H."/>
            <person name="Sangsakoo G."/>
            <person name="Vanavichit A."/>
            <person name="de Mattos Luiz.A.T."/>
            <person name="Zimmer P.D."/>
            <person name="Malone G."/>
            <person name="Dellagostin O."/>
            <person name="de Oliveira A.C."/>
            <person name="Bevan M."/>
            <person name="Bancroft I."/>
            <person name="Minx P."/>
            <person name="Cordum H."/>
            <person name="Wilson R."/>
            <person name="Cheng Z."/>
            <person name="Jin W."/>
            <person name="Jiang J."/>
            <person name="Leong S.A."/>
            <person name="Iwama H."/>
            <person name="Gojobori T."/>
            <person name="Itoh T."/>
            <person name="Niimura Y."/>
            <person name="Fujii Y."/>
            <person name="Habara T."/>
            <person name="Sakai H."/>
            <person name="Sato Y."/>
            <person name="Wilson G."/>
            <person name="Kumar K."/>
            <person name="McCouch S."/>
            <person name="Juretic N."/>
            <person name="Hoen D."/>
            <person name="Wright S."/>
            <person name="Bruskiewich R."/>
            <person name="Bureau T."/>
            <person name="Miyao A."/>
            <person name="Hirochika H."/>
            <person name="Nishikawa T."/>
            <person name="Kadowaki K."/>
            <person name="Sugiura M."/>
            <person name="Burr B."/>
            <person name="Sasaki T."/>
        </authorList>
    </citation>
    <scope>NUCLEOTIDE SEQUENCE [LARGE SCALE GENOMIC DNA]</scope>
    <source>
        <strain evidence="3">cv. Nipponbare</strain>
    </source>
</reference>
<sequence>MRLSLHELTIGSGESAGGAEHLRPRPAAPQPAAARACFHLRAHRHRVATPPHRLFPASPRRPARTRGAGRPASSRHPEPTRCHPGAAGRTTLRPRAPLWAAALAPSPCENRAREREEGKKRVGADVDTLTCGAHVGLTVRQLPGRKKPESKLLRELVCMSFVS</sequence>
<feature type="compositionally biased region" description="Low complexity" evidence="1">
    <location>
        <begin position="56"/>
        <end position="74"/>
    </location>
</feature>
<accession>Q6Z590</accession>
<dbReference type="AlphaFoldDB" id="Q6Z590"/>
<organism evidence="2 3">
    <name type="scientific">Oryza sativa subsp. japonica</name>
    <name type="common">Rice</name>
    <dbReference type="NCBI Taxonomy" id="39947"/>
    <lineage>
        <taxon>Eukaryota</taxon>
        <taxon>Viridiplantae</taxon>
        <taxon>Streptophyta</taxon>
        <taxon>Embryophyta</taxon>
        <taxon>Tracheophyta</taxon>
        <taxon>Spermatophyta</taxon>
        <taxon>Magnoliopsida</taxon>
        <taxon>Liliopsida</taxon>
        <taxon>Poales</taxon>
        <taxon>Poaceae</taxon>
        <taxon>BOP clade</taxon>
        <taxon>Oryzoideae</taxon>
        <taxon>Oryzeae</taxon>
        <taxon>Oryzinae</taxon>
        <taxon>Oryza</taxon>
        <taxon>Oryza sativa</taxon>
    </lineage>
</organism>
<evidence type="ECO:0000256" key="1">
    <source>
        <dbReference type="SAM" id="MobiDB-lite"/>
    </source>
</evidence>
<dbReference type="Proteomes" id="UP000000763">
    <property type="component" value="Chromosome 8"/>
</dbReference>
<proteinExistence type="predicted"/>
<evidence type="ECO:0000313" key="2">
    <source>
        <dbReference type="EMBL" id="BAC98641.1"/>
    </source>
</evidence>
<feature type="region of interest" description="Disordered" evidence="1">
    <location>
        <begin position="1"/>
        <end position="33"/>
    </location>
</feature>